<organism evidence="2 3">
    <name type="scientific">Brassica cretica</name>
    <name type="common">Mustard</name>
    <dbReference type="NCBI Taxonomy" id="69181"/>
    <lineage>
        <taxon>Eukaryota</taxon>
        <taxon>Viridiplantae</taxon>
        <taxon>Streptophyta</taxon>
        <taxon>Embryophyta</taxon>
        <taxon>Tracheophyta</taxon>
        <taxon>Spermatophyta</taxon>
        <taxon>Magnoliopsida</taxon>
        <taxon>eudicotyledons</taxon>
        <taxon>Gunneridae</taxon>
        <taxon>Pentapetalae</taxon>
        <taxon>rosids</taxon>
        <taxon>malvids</taxon>
        <taxon>Brassicales</taxon>
        <taxon>Brassicaceae</taxon>
        <taxon>Brassiceae</taxon>
        <taxon>Brassica</taxon>
    </lineage>
</organism>
<accession>A0A8S9SLJ2</accession>
<reference evidence="2" key="1">
    <citation type="submission" date="2019-12" db="EMBL/GenBank/DDBJ databases">
        <title>Genome sequencing and annotation of Brassica cretica.</title>
        <authorList>
            <person name="Studholme D.J."/>
            <person name="Sarris P."/>
        </authorList>
    </citation>
    <scope>NUCLEOTIDE SEQUENCE</scope>
    <source>
        <strain evidence="2">PFS-109/04</strain>
        <tissue evidence="2">Leaf</tissue>
    </source>
</reference>
<sequence length="88" mass="9827">MEPGGCSQGESRPEGVESDRRERWAQSGWVKVTAAQLDEFPTCLDFQDTLDPVWVSPSQLTSLAILDRLGHDRIIIIIFSEAQAYFGT</sequence>
<feature type="region of interest" description="Disordered" evidence="1">
    <location>
        <begin position="1"/>
        <end position="22"/>
    </location>
</feature>
<evidence type="ECO:0000256" key="1">
    <source>
        <dbReference type="SAM" id="MobiDB-lite"/>
    </source>
</evidence>
<evidence type="ECO:0000313" key="2">
    <source>
        <dbReference type="EMBL" id="KAF3602812.1"/>
    </source>
</evidence>
<protein>
    <submittedName>
        <fullName evidence="2">Uncharacterized protein</fullName>
    </submittedName>
</protein>
<gene>
    <name evidence="2" type="ORF">F2Q69_00037870</name>
</gene>
<proteinExistence type="predicted"/>
<evidence type="ECO:0000313" key="3">
    <source>
        <dbReference type="Proteomes" id="UP000712600"/>
    </source>
</evidence>
<dbReference type="AlphaFoldDB" id="A0A8S9SLJ2"/>
<feature type="compositionally biased region" description="Basic and acidic residues" evidence="1">
    <location>
        <begin position="11"/>
        <end position="22"/>
    </location>
</feature>
<dbReference type="Proteomes" id="UP000712600">
    <property type="component" value="Unassembled WGS sequence"/>
</dbReference>
<name>A0A8S9SLJ2_BRACR</name>
<comment type="caution">
    <text evidence="2">The sequence shown here is derived from an EMBL/GenBank/DDBJ whole genome shotgun (WGS) entry which is preliminary data.</text>
</comment>
<dbReference type="EMBL" id="QGKX02000004">
    <property type="protein sequence ID" value="KAF3602812.1"/>
    <property type="molecule type" value="Genomic_DNA"/>
</dbReference>